<accession>A0A409VU66</accession>
<evidence type="ECO:0000256" key="1">
    <source>
        <dbReference type="ARBA" id="ARBA00006247"/>
    </source>
</evidence>
<evidence type="ECO:0000259" key="3">
    <source>
        <dbReference type="Pfam" id="PF07687"/>
    </source>
</evidence>
<dbReference type="PANTHER" id="PTHR30575">
    <property type="entry name" value="PEPTIDASE M20"/>
    <property type="match status" value="1"/>
</dbReference>
<evidence type="ECO:0000313" key="5">
    <source>
        <dbReference type="Proteomes" id="UP000283269"/>
    </source>
</evidence>
<evidence type="ECO:0000313" key="4">
    <source>
        <dbReference type="EMBL" id="PPQ69773.1"/>
    </source>
</evidence>
<protein>
    <recommendedName>
        <fullName evidence="3">Peptidase M20 dimerisation domain-containing protein</fullName>
    </recommendedName>
</protein>
<dbReference type="FunFam" id="3.30.70.360:FF:000004">
    <property type="entry name" value="Peptidase M20 domain-containing protein 2"/>
    <property type="match status" value="1"/>
</dbReference>
<proteinExistence type="inferred from homology"/>
<dbReference type="OrthoDB" id="6119954at2759"/>
<dbReference type="Gene3D" id="3.40.630.10">
    <property type="entry name" value="Zn peptidases"/>
    <property type="match status" value="1"/>
</dbReference>
<dbReference type="InterPro" id="IPR002933">
    <property type="entry name" value="Peptidase_M20"/>
</dbReference>
<reference evidence="4 5" key="1">
    <citation type="journal article" date="2018" name="Evol. Lett.">
        <title>Horizontal gene cluster transfer increased hallucinogenic mushroom diversity.</title>
        <authorList>
            <person name="Reynolds H.T."/>
            <person name="Vijayakumar V."/>
            <person name="Gluck-Thaler E."/>
            <person name="Korotkin H.B."/>
            <person name="Matheny P.B."/>
            <person name="Slot J.C."/>
        </authorList>
    </citation>
    <scope>NUCLEOTIDE SEQUENCE [LARGE SCALE GENOMIC DNA]</scope>
    <source>
        <strain evidence="4 5">2631</strain>
    </source>
</reference>
<dbReference type="STRING" id="93625.A0A409VU66"/>
<dbReference type="Proteomes" id="UP000283269">
    <property type="component" value="Unassembled WGS sequence"/>
</dbReference>
<comment type="caution">
    <text evidence="4">The sequence shown here is derived from an EMBL/GenBank/DDBJ whole genome shotgun (WGS) entry which is preliminary data.</text>
</comment>
<comment type="similarity">
    <text evidence="1">Belongs to the peptidase M20A family.</text>
</comment>
<dbReference type="GO" id="GO:0016805">
    <property type="term" value="F:dipeptidase activity"/>
    <property type="evidence" value="ECO:0007669"/>
    <property type="project" value="TreeGrafter"/>
</dbReference>
<organism evidence="4 5">
    <name type="scientific">Psilocybe cyanescens</name>
    <dbReference type="NCBI Taxonomy" id="93625"/>
    <lineage>
        <taxon>Eukaryota</taxon>
        <taxon>Fungi</taxon>
        <taxon>Dikarya</taxon>
        <taxon>Basidiomycota</taxon>
        <taxon>Agaricomycotina</taxon>
        <taxon>Agaricomycetes</taxon>
        <taxon>Agaricomycetidae</taxon>
        <taxon>Agaricales</taxon>
        <taxon>Agaricineae</taxon>
        <taxon>Strophariaceae</taxon>
        <taxon>Psilocybe</taxon>
    </lineage>
</organism>
<dbReference type="InterPro" id="IPR036264">
    <property type="entry name" value="Bact_exopeptidase_dim_dom"/>
</dbReference>
<dbReference type="CDD" id="cd05672">
    <property type="entry name" value="M20_ACY1L2-like"/>
    <property type="match status" value="1"/>
</dbReference>
<evidence type="ECO:0000256" key="2">
    <source>
        <dbReference type="SAM" id="MobiDB-lite"/>
    </source>
</evidence>
<name>A0A409VU66_PSICY</name>
<dbReference type="Pfam" id="PF07687">
    <property type="entry name" value="M20_dimer"/>
    <property type="match status" value="1"/>
</dbReference>
<feature type="region of interest" description="Disordered" evidence="2">
    <location>
        <begin position="12"/>
        <end position="61"/>
    </location>
</feature>
<dbReference type="EMBL" id="NHYD01003924">
    <property type="protein sequence ID" value="PPQ69773.1"/>
    <property type="molecule type" value="Genomic_DNA"/>
</dbReference>
<feature type="compositionally biased region" description="Polar residues" evidence="2">
    <location>
        <begin position="22"/>
        <end position="32"/>
    </location>
</feature>
<dbReference type="InterPro" id="IPR052030">
    <property type="entry name" value="Peptidase_M20/M20A_hydrolases"/>
</dbReference>
<feature type="domain" description="Peptidase M20 dimerisation" evidence="3">
    <location>
        <begin position="278"/>
        <end position="371"/>
    </location>
</feature>
<dbReference type="InterPro" id="IPR017439">
    <property type="entry name" value="Amidohydrolase"/>
</dbReference>
<dbReference type="AlphaFoldDB" id="A0A409VU66"/>
<dbReference type="InterPro" id="IPR011650">
    <property type="entry name" value="Peptidase_M20_dimer"/>
</dbReference>
<dbReference type="InParanoid" id="A0A409VU66"/>
<dbReference type="SUPFAM" id="SSF53187">
    <property type="entry name" value="Zn-dependent exopeptidases"/>
    <property type="match status" value="1"/>
</dbReference>
<dbReference type="SUPFAM" id="SSF55031">
    <property type="entry name" value="Bacterial exopeptidase dimerisation domain"/>
    <property type="match status" value="1"/>
</dbReference>
<dbReference type="Gene3D" id="3.30.70.360">
    <property type="match status" value="1"/>
</dbReference>
<sequence>MDHLEVQPGCLSHFFSRKTRPRNPTSRSQTKSPLEDKSSRTVEKGSITTDELLPTDSKPLEKTDNIRYFNPSCNFSYGSEDEWWIEAEQLPTYLPKTSPSTHASGASSIIDQALNQANQSLRALSLKIHGNPETTFHENYAHDTLTAYMEKCSFKVTRHYLGLSTAWKAEYSQGAGGRVIGINSEMDALPGLGHACGHNLIAISGVGIAIALRAALEAQPQISAKIVLLGTPAEESGGGKVILLERGAYREMDACIMCHPSAGLPHSASIGSSNAMQSIEVEYFGHSAHAGGAPWEGTNALDAAFIAYSGISMLRQQMKPDHRVHGVVEGRNWLPNVIPDYAKMRWLARAPTSDELILFAKRVQNCLEAAALATGCRVNLKLENAYFDLHQNPVLAQDFADIAASQYGIATTTTSTSASTDFGNISYALPALHPAFAIPTEPNGGNHTAAFAKAAGTEAAHAATIAITKSLALTGYRVLTDTHFFNRVQASFEQSKIVAKS</sequence>
<dbReference type="NCBIfam" id="TIGR01891">
    <property type="entry name" value="amidohydrolases"/>
    <property type="match status" value="1"/>
</dbReference>
<feature type="compositionally biased region" description="Basic and acidic residues" evidence="2">
    <location>
        <begin position="33"/>
        <end position="43"/>
    </location>
</feature>
<dbReference type="Pfam" id="PF01546">
    <property type="entry name" value="Peptidase_M20"/>
    <property type="match status" value="1"/>
</dbReference>
<dbReference type="PANTHER" id="PTHR30575:SF0">
    <property type="entry name" value="XAA-ARG DIPEPTIDASE"/>
    <property type="match status" value="1"/>
</dbReference>
<gene>
    <name evidence="4" type="ORF">CVT25_009757</name>
</gene>
<keyword evidence="5" id="KW-1185">Reference proteome</keyword>